<dbReference type="RefSeq" id="WP_066513411.1">
    <property type="nucleotide sequence ID" value="NZ_LNCU01000107.1"/>
</dbReference>
<sequence>MIFSTTDGKLDPGQERTFDQLETELARAGAKVLLHLHGGLVNEKAGRETAVRLAGPAPTGLGLPAEWSQIYVVWHTGVIETIRTNWLDLAHDDRLYQVVLEKLMWFVAKKLALPAAGRSAADTTGLTEQEIRKGILGNGDRRKPFDRMDKVTPQATAGGRDPVTILQGDHELSEEFKTVLKNDQHFNEAVADIDAAINSGLEGRAPAPAGQTERGEKSYRRLDEKIRTPIEEKQAEGEGGRGAVAVSAFLLKHAGKIAFRCFSRFRTKRDHGFHATLVEEVAREMYGDLLGAKIWGMIVKDAADHFSPGGFGLKLLAALSRTTPVHVVVTAHSAGSIWVAEMLNAMQKTDKNVSFDLVLLAPAVRTDVFAEAIKSAGKNISRCRMFTMSDELERVDAVLGHEWGYIYPSSLLYLVSGMFEELGAKAFTDAPLVGMQRFVGVDWLNDEKQTSAEKSIAAFFQQPSNGSFYSPTPGITTADSHSNFTREELTLASVSRFLTGQ</sequence>
<evidence type="ECO:0008006" key="4">
    <source>
        <dbReference type="Google" id="ProtNLM"/>
    </source>
</evidence>
<dbReference type="OrthoDB" id="5318987at2"/>
<keyword evidence="3" id="KW-1185">Reference proteome</keyword>
<comment type="caution">
    <text evidence="2">The sequence shown here is derived from an EMBL/GenBank/DDBJ whole genome shotgun (WGS) entry which is preliminary data.</text>
</comment>
<dbReference type="InterPro" id="IPR010297">
    <property type="entry name" value="DUF900_hydrolase"/>
</dbReference>
<evidence type="ECO:0000256" key="1">
    <source>
        <dbReference type="SAM" id="MobiDB-lite"/>
    </source>
</evidence>
<evidence type="ECO:0000313" key="3">
    <source>
        <dbReference type="Proteomes" id="UP000057737"/>
    </source>
</evidence>
<gene>
    <name evidence="2" type="ORF">AS156_18175</name>
</gene>
<accession>A0A120FJ18</accession>
<name>A0A120FJ18_9BRAD</name>
<organism evidence="2 3">
    <name type="scientific">Bradyrhizobium macuxiense</name>
    <dbReference type="NCBI Taxonomy" id="1755647"/>
    <lineage>
        <taxon>Bacteria</taxon>
        <taxon>Pseudomonadati</taxon>
        <taxon>Pseudomonadota</taxon>
        <taxon>Alphaproteobacteria</taxon>
        <taxon>Hyphomicrobiales</taxon>
        <taxon>Nitrobacteraceae</taxon>
        <taxon>Bradyrhizobium</taxon>
    </lineage>
</organism>
<feature type="region of interest" description="Disordered" evidence="1">
    <location>
        <begin position="201"/>
        <end position="221"/>
    </location>
</feature>
<protein>
    <recommendedName>
        <fullName evidence="4">Alpha/beta hydrolase family protein DUF900</fullName>
    </recommendedName>
</protein>
<dbReference type="Pfam" id="PF05990">
    <property type="entry name" value="DUF900"/>
    <property type="match status" value="1"/>
</dbReference>
<dbReference type="EMBL" id="LNCU01000107">
    <property type="protein sequence ID" value="KWV48409.1"/>
    <property type="molecule type" value="Genomic_DNA"/>
</dbReference>
<evidence type="ECO:0000313" key="2">
    <source>
        <dbReference type="EMBL" id="KWV48409.1"/>
    </source>
</evidence>
<proteinExistence type="predicted"/>
<reference evidence="2 3" key="1">
    <citation type="submission" date="2015-11" db="EMBL/GenBank/DDBJ databases">
        <title>Draft Genome Sequence of the Strain BR 10303 (Bradyrhizobium sp.) isolated from nodules of Centrolobium paraense.</title>
        <authorList>
            <person name="Zelli J.E."/>
            <person name="Simoes-Araujo J.L."/>
            <person name="Barauna A.C."/>
            <person name="Silva K."/>
        </authorList>
    </citation>
    <scope>NUCLEOTIDE SEQUENCE [LARGE SCALE GENOMIC DNA]</scope>
    <source>
        <strain evidence="2 3">BR 10303</strain>
    </source>
</reference>
<dbReference type="Proteomes" id="UP000057737">
    <property type="component" value="Unassembled WGS sequence"/>
</dbReference>
<dbReference type="AlphaFoldDB" id="A0A120FJ18"/>